<dbReference type="STRING" id="1618545.US53_C0009G0004"/>
<dbReference type="SUPFAM" id="SSF49373">
    <property type="entry name" value="Invasin/intimin cell-adhesion fragments"/>
    <property type="match status" value="1"/>
</dbReference>
<accession>A0A0G0H3E6</accession>
<proteinExistence type="predicted"/>
<dbReference type="InterPro" id="IPR008964">
    <property type="entry name" value="Invasin/intimin_cell_adhesion"/>
</dbReference>
<comment type="caution">
    <text evidence="1">The sequence shown here is derived from an EMBL/GenBank/DDBJ whole genome shotgun (WGS) entry which is preliminary data.</text>
</comment>
<protein>
    <recommendedName>
        <fullName evidence="3">Carboxypeptidase regulatory-like domain-containing protein</fullName>
    </recommendedName>
</protein>
<reference evidence="1 2" key="1">
    <citation type="journal article" date="2015" name="Nature">
        <title>rRNA introns, odd ribosomes, and small enigmatic genomes across a large radiation of phyla.</title>
        <authorList>
            <person name="Brown C.T."/>
            <person name="Hug L.A."/>
            <person name="Thomas B.C."/>
            <person name="Sharon I."/>
            <person name="Castelle C.J."/>
            <person name="Singh A."/>
            <person name="Wilkins M.J."/>
            <person name="Williams K.H."/>
            <person name="Banfield J.F."/>
        </authorList>
    </citation>
    <scope>NUCLEOTIDE SEQUENCE [LARGE SCALE GENOMIC DNA]</scope>
</reference>
<dbReference type="AlphaFoldDB" id="A0A0G0H3E6"/>
<evidence type="ECO:0000313" key="2">
    <source>
        <dbReference type="Proteomes" id="UP000034591"/>
    </source>
</evidence>
<dbReference type="Gene3D" id="2.60.40.1120">
    <property type="entry name" value="Carboxypeptidase-like, regulatory domain"/>
    <property type="match status" value="1"/>
</dbReference>
<sequence>MPKFNRKANEGQMLIAILIALAVFAILTHALFTLISASYDLVSINRARVTAKHIAQEKIELARNVPYDDLGTVGGIPDGILAQEEIVNKNGLNFTITTSIIYIDDDFDGQGDDDLFPDYKRVRVEVSWEGLNASRKNPVVYITDVSPKISSAAEGTGILQILVLDAYGNTLSGADVTIVADTITPQVNLTQQTGFDGYVTLPGATPCVECYQVTVTKDGYSSEKTYSTSEIANPDKPHITVIEGKLSFITFNIDLLGTISLNTLADKTQEYSPQPNVNFILRGAKILGTDAQAQPVYKYEETYTTGENGSTTLNELEWDTYTILMPTITSWDIAGSTPLIPIFLEPEENQDIDIVVFSHSDHSLYAIVKDTAQNLLENVYIKVSDGLGFEQEQITASTESADFGQAFFASLSELNYQVTATASGYSNYSGSLDVSGYTKNTIIMNSE</sequence>
<organism evidence="1 2">
    <name type="scientific">Candidatus Woesebacteria bacterium GW2011_GWA1_37_7</name>
    <dbReference type="NCBI Taxonomy" id="1618545"/>
    <lineage>
        <taxon>Bacteria</taxon>
        <taxon>Candidatus Woeseibacteriota</taxon>
    </lineage>
</organism>
<dbReference type="Proteomes" id="UP000034591">
    <property type="component" value="Unassembled WGS sequence"/>
</dbReference>
<name>A0A0G0H3E6_9BACT</name>
<evidence type="ECO:0000313" key="1">
    <source>
        <dbReference type="EMBL" id="KKQ37773.1"/>
    </source>
</evidence>
<dbReference type="EMBL" id="LBTI01000009">
    <property type="protein sequence ID" value="KKQ37773.1"/>
    <property type="molecule type" value="Genomic_DNA"/>
</dbReference>
<evidence type="ECO:0008006" key="3">
    <source>
        <dbReference type="Google" id="ProtNLM"/>
    </source>
</evidence>
<gene>
    <name evidence="1" type="ORF">US53_C0009G0004</name>
</gene>